<protein>
    <submittedName>
        <fullName evidence="3">Hydantoinase/oxoprolinase family protein</fullName>
    </submittedName>
</protein>
<evidence type="ECO:0000259" key="1">
    <source>
        <dbReference type="Pfam" id="PF01968"/>
    </source>
</evidence>
<evidence type="ECO:0000259" key="2">
    <source>
        <dbReference type="Pfam" id="PF05378"/>
    </source>
</evidence>
<reference evidence="3 4" key="1">
    <citation type="submission" date="2024-09" db="EMBL/GenBank/DDBJ databases">
        <authorList>
            <person name="Sun Q."/>
            <person name="Mori K."/>
        </authorList>
    </citation>
    <scope>NUCLEOTIDE SEQUENCE [LARGE SCALE GENOMIC DNA]</scope>
    <source>
        <strain evidence="3 4">TBRC 1851</strain>
    </source>
</reference>
<dbReference type="Pfam" id="PF01968">
    <property type="entry name" value="Hydantoinase_A"/>
    <property type="match status" value="1"/>
</dbReference>
<dbReference type="InterPro" id="IPR002821">
    <property type="entry name" value="Hydantoinase_A"/>
</dbReference>
<organism evidence="3 4">
    <name type="scientific">Sphaerimonospora cavernae</name>
    <dbReference type="NCBI Taxonomy" id="1740611"/>
    <lineage>
        <taxon>Bacteria</taxon>
        <taxon>Bacillati</taxon>
        <taxon>Actinomycetota</taxon>
        <taxon>Actinomycetes</taxon>
        <taxon>Streptosporangiales</taxon>
        <taxon>Streptosporangiaceae</taxon>
        <taxon>Sphaerimonospora</taxon>
    </lineage>
</organism>
<comment type="caution">
    <text evidence="3">The sequence shown here is derived from an EMBL/GenBank/DDBJ whole genome shotgun (WGS) entry which is preliminary data.</text>
</comment>
<proteinExistence type="predicted"/>
<dbReference type="PANTHER" id="PTHR11365">
    <property type="entry name" value="5-OXOPROLINASE RELATED"/>
    <property type="match status" value="1"/>
</dbReference>
<dbReference type="SUPFAM" id="SSF53067">
    <property type="entry name" value="Actin-like ATPase domain"/>
    <property type="match status" value="1"/>
</dbReference>
<gene>
    <name evidence="3" type="ORF">ACFHYQ_28560</name>
</gene>
<sequence length="712" mass="74384">MTTVIGVDVGGTFTDLVLHDAATGEIRVAKQATTPRAPESGVLAAVDAAVPAESLARCAHFVHGTTVGLNALLESTGPRESGPRNRVPGVEKPGVEKRGAVVGLVTTAGFRDVLEIRRGDRDDPYDLFWTPPPPLVPRRLRVEVDERVAADGGVVRELDPAGVRQAARLFEAEGVDAVAVVLINSYVDPGHELRVAELLRNAGFTGPISLSHEISGEYREYERTSTTVVDAIVRHRMGPYLHNLDRELRARGFTGRLLVTRSGGGALTLDEAVARPFETILSGPVAGAAATARLSATLGIGTAIAADVGGTSFDTALVEDGRLPLLFQGEVVGLPLQSPWVDVRSVGAGGGSIAYVDPGGLLRVGPRSAGAVPGPACYLRGGAEPTVTDAALHLGLIPAGRISGGISLSAGAAARALAPLAGPLALSGTTGPTESTGTEGVDAVAEGVIRIASAHMAQAVRGVTVERGVDPRGAAIVAFGGAGPMFGCLLADELDVDTVIVPPNAGNFSAVGLVQADIVRSAARTLVRALDGEALPVIERLADTLFKRLTAVERSTAVEPLTADDAVREVDLDLRHRGQEHTLTIPLRPGEDDVESVTARFSDAYHRTFGHRLPDPLEVVTVRATTRVVLDADRPPVPAPAAGDTARSLTRLWSFRRRAWAEAPVVRRSAVDGPLEGPALVLEPTATTYLDAGFTAEAHPGGCLMIRRKDRR</sequence>
<accession>A0ABV6UDI8</accession>
<dbReference type="EMBL" id="JBHMQT010000070">
    <property type="protein sequence ID" value="MFC0866255.1"/>
    <property type="molecule type" value="Genomic_DNA"/>
</dbReference>
<dbReference type="Pfam" id="PF05378">
    <property type="entry name" value="Hydant_A_N"/>
    <property type="match status" value="1"/>
</dbReference>
<evidence type="ECO:0000313" key="3">
    <source>
        <dbReference type="EMBL" id="MFC0866255.1"/>
    </source>
</evidence>
<dbReference type="RefSeq" id="WP_394304249.1">
    <property type="nucleotide sequence ID" value="NZ_JBHMQT010000070.1"/>
</dbReference>
<dbReference type="Proteomes" id="UP001589870">
    <property type="component" value="Unassembled WGS sequence"/>
</dbReference>
<feature type="domain" description="Hydantoinase/oxoprolinase N-terminal" evidence="2">
    <location>
        <begin position="5"/>
        <end position="202"/>
    </location>
</feature>
<keyword evidence="4" id="KW-1185">Reference proteome</keyword>
<name>A0ABV6UDI8_9ACTN</name>
<dbReference type="InterPro" id="IPR045079">
    <property type="entry name" value="Oxoprolinase-like"/>
</dbReference>
<dbReference type="InterPro" id="IPR043129">
    <property type="entry name" value="ATPase_NBD"/>
</dbReference>
<evidence type="ECO:0000313" key="4">
    <source>
        <dbReference type="Proteomes" id="UP001589870"/>
    </source>
</evidence>
<dbReference type="InterPro" id="IPR008040">
    <property type="entry name" value="Hydant_A_N"/>
</dbReference>
<dbReference type="PANTHER" id="PTHR11365:SF23">
    <property type="entry name" value="HYPOTHETICAL 5-OXOPROLINASE (EUROFUNG)-RELATED"/>
    <property type="match status" value="1"/>
</dbReference>
<feature type="domain" description="Hydantoinase A/oxoprolinase" evidence="1">
    <location>
        <begin position="223"/>
        <end position="520"/>
    </location>
</feature>